<comment type="subcellular location">
    <subcellularLocation>
        <location evidence="1">Mitochondrion inner membrane</location>
        <topology evidence="1">Multi-pass membrane protein</topology>
    </subcellularLocation>
</comment>
<evidence type="ECO:0000256" key="6">
    <source>
        <dbReference type="ARBA" id="ARBA00023128"/>
    </source>
</evidence>
<comment type="similarity">
    <text evidence="2 9">Belongs to the mitochondrial carrier (TC 2.A.29) family.</text>
</comment>
<dbReference type="PROSITE" id="PS50920">
    <property type="entry name" value="SOLCAR"/>
    <property type="match status" value="2"/>
</dbReference>
<evidence type="ECO:0000256" key="2">
    <source>
        <dbReference type="ARBA" id="ARBA00006375"/>
    </source>
</evidence>
<dbReference type="PaxDb" id="55529-EKX41790"/>
<feature type="chain" id="PRO_5008770719" evidence="11">
    <location>
        <begin position="22"/>
        <end position="354"/>
    </location>
</feature>
<evidence type="ECO:0000256" key="10">
    <source>
        <dbReference type="SAM" id="Phobius"/>
    </source>
</evidence>
<keyword evidence="11" id="KW-0732">Signal</keyword>
<evidence type="ECO:0000256" key="9">
    <source>
        <dbReference type="RuleBase" id="RU000488"/>
    </source>
</evidence>
<keyword evidence="14" id="KW-1185">Reference proteome</keyword>
<reference evidence="14" key="2">
    <citation type="submission" date="2012-11" db="EMBL/GenBank/DDBJ databases">
        <authorList>
            <person name="Kuo A."/>
            <person name="Curtis B.A."/>
            <person name="Tanifuji G."/>
            <person name="Burki F."/>
            <person name="Gruber A."/>
            <person name="Irimia M."/>
            <person name="Maruyama S."/>
            <person name="Arias M.C."/>
            <person name="Ball S.G."/>
            <person name="Gile G.H."/>
            <person name="Hirakawa Y."/>
            <person name="Hopkins J.F."/>
            <person name="Rensing S.A."/>
            <person name="Schmutz J."/>
            <person name="Symeonidi A."/>
            <person name="Elias M."/>
            <person name="Eveleigh R.J."/>
            <person name="Herman E.K."/>
            <person name="Klute M.J."/>
            <person name="Nakayama T."/>
            <person name="Obornik M."/>
            <person name="Reyes-Prieto A."/>
            <person name="Armbrust E.V."/>
            <person name="Aves S.J."/>
            <person name="Beiko R.G."/>
            <person name="Coutinho P."/>
            <person name="Dacks J.B."/>
            <person name="Durnford D.G."/>
            <person name="Fast N.M."/>
            <person name="Green B.R."/>
            <person name="Grisdale C."/>
            <person name="Hempe F."/>
            <person name="Henrissat B."/>
            <person name="Hoppner M.P."/>
            <person name="Ishida K.-I."/>
            <person name="Kim E."/>
            <person name="Koreny L."/>
            <person name="Kroth P.G."/>
            <person name="Liu Y."/>
            <person name="Malik S.-B."/>
            <person name="Maier U.G."/>
            <person name="McRose D."/>
            <person name="Mock T."/>
            <person name="Neilson J.A."/>
            <person name="Onodera N.T."/>
            <person name="Poole A.M."/>
            <person name="Pritham E.J."/>
            <person name="Richards T.A."/>
            <person name="Rocap G."/>
            <person name="Roy S.W."/>
            <person name="Sarai C."/>
            <person name="Schaack S."/>
            <person name="Shirato S."/>
            <person name="Slamovits C.H."/>
            <person name="Spencer D.F."/>
            <person name="Suzuki S."/>
            <person name="Worden A.Z."/>
            <person name="Zauner S."/>
            <person name="Barry K."/>
            <person name="Bell C."/>
            <person name="Bharti A.K."/>
            <person name="Crow J.A."/>
            <person name="Grimwood J."/>
            <person name="Kramer R."/>
            <person name="Lindquist E."/>
            <person name="Lucas S."/>
            <person name="Salamov A."/>
            <person name="McFadden G.I."/>
            <person name="Lane C.E."/>
            <person name="Keeling P.J."/>
            <person name="Gray M.W."/>
            <person name="Grigoriev I.V."/>
            <person name="Archibald J.M."/>
        </authorList>
    </citation>
    <scope>NUCLEOTIDE SEQUENCE</scope>
    <source>
        <strain evidence="14">CCMP2712</strain>
    </source>
</reference>
<dbReference type="HOGENOM" id="CLU_784018_0_0_1"/>
<feature type="signal peptide" evidence="11">
    <location>
        <begin position="1"/>
        <end position="21"/>
    </location>
</feature>
<keyword evidence="7 8" id="KW-0472">Membrane</keyword>
<dbReference type="GO" id="GO:0005313">
    <property type="term" value="F:L-glutamate transmembrane transporter activity"/>
    <property type="evidence" value="ECO:0007669"/>
    <property type="project" value="TreeGrafter"/>
</dbReference>
<dbReference type="PANTHER" id="PTHR45678">
    <property type="entry name" value="MITOCHONDRIAL 2-OXODICARBOXYLATE CARRIER 1-RELATED"/>
    <property type="match status" value="1"/>
</dbReference>
<evidence type="ECO:0000313" key="12">
    <source>
        <dbReference type="EMBL" id="EKX41790.1"/>
    </source>
</evidence>
<dbReference type="eggNOG" id="KOG0751">
    <property type="taxonomic scope" value="Eukaryota"/>
</dbReference>
<evidence type="ECO:0000256" key="7">
    <source>
        <dbReference type="ARBA" id="ARBA00023136"/>
    </source>
</evidence>
<dbReference type="PANTHER" id="PTHR45678:SF9">
    <property type="entry name" value="CALCIUM-BINDING MITOCHONDRIAL CARRIER PROTEIN ARALAR1"/>
    <property type="match status" value="1"/>
</dbReference>
<gene>
    <name evidence="12" type="ORF">GUITHDRAFT_141777</name>
</gene>
<dbReference type="InterPro" id="IPR023395">
    <property type="entry name" value="MCP_dom_sf"/>
</dbReference>
<keyword evidence="4" id="KW-0999">Mitochondrion inner membrane</keyword>
<evidence type="ECO:0000313" key="13">
    <source>
        <dbReference type="EnsemblProtists" id="EKX41790"/>
    </source>
</evidence>
<dbReference type="RefSeq" id="XP_005828770.1">
    <property type="nucleotide sequence ID" value="XM_005828713.1"/>
</dbReference>
<dbReference type="AlphaFoldDB" id="L1J146"/>
<evidence type="ECO:0000256" key="8">
    <source>
        <dbReference type="PROSITE-ProRule" id="PRU00282"/>
    </source>
</evidence>
<reference evidence="12 14" key="1">
    <citation type="journal article" date="2012" name="Nature">
        <title>Algal genomes reveal evolutionary mosaicism and the fate of nucleomorphs.</title>
        <authorList>
            <consortium name="DOE Joint Genome Institute"/>
            <person name="Curtis B.A."/>
            <person name="Tanifuji G."/>
            <person name="Burki F."/>
            <person name="Gruber A."/>
            <person name="Irimia M."/>
            <person name="Maruyama S."/>
            <person name="Arias M.C."/>
            <person name="Ball S.G."/>
            <person name="Gile G.H."/>
            <person name="Hirakawa Y."/>
            <person name="Hopkins J.F."/>
            <person name="Kuo A."/>
            <person name="Rensing S.A."/>
            <person name="Schmutz J."/>
            <person name="Symeonidi A."/>
            <person name="Elias M."/>
            <person name="Eveleigh R.J."/>
            <person name="Herman E.K."/>
            <person name="Klute M.J."/>
            <person name="Nakayama T."/>
            <person name="Obornik M."/>
            <person name="Reyes-Prieto A."/>
            <person name="Armbrust E.V."/>
            <person name="Aves S.J."/>
            <person name="Beiko R.G."/>
            <person name="Coutinho P."/>
            <person name="Dacks J.B."/>
            <person name="Durnford D.G."/>
            <person name="Fast N.M."/>
            <person name="Green B.R."/>
            <person name="Grisdale C.J."/>
            <person name="Hempel F."/>
            <person name="Henrissat B."/>
            <person name="Hoppner M.P."/>
            <person name="Ishida K."/>
            <person name="Kim E."/>
            <person name="Koreny L."/>
            <person name="Kroth P.G."/>
            <person name="Liu Y."/>
            <person name="Malik S.B."/>
            <person name="Maier U.G."/>
            <person name="McRose D."/>
            <person name="Mock T."/>
            <person name="Neilson J.A."/>
            <person name="Onodera N.T."/>
            <person name="Poole A.M."/>
            <person name="Pritham E.J."/>
            <person name="Richards T.A."/>
            <person name="Rocap G."/>
            <person name="Roy S.W."/>
            <person name="Sarai C."/>
            <person name="Schaack S."/>
            <person name="Shirato S."/>
            <person name="Slamovits C.H."/>
            <person name="Spencer D.F."/>
            <person name="Suzuki S."/>
            <person name="Worden A.Z."/>
            <person name="Zauner S."/>
            <person name="Barry K."/>
            <person name="Bell C."/>
            <person name="Bharti A.K."/>
            <person name="Crow J.A."/>
            <person name="Grimwood J."/>
            <person name="Kramer R."/>
            <person name="Lindquist E."/>
            <person name="Lucas S."/>
            <person name="Salamov A."/>
            <person name="McFadden G.I."/>
            <person name="Lane C.E."/>
            <person name="Keeling P.J."/>
            <person name="Gray M.W."/>
            <person name="Grigoriev I.V."/>
            <person name="Archibald J.M."/>
        </authorList>
    </citation>
    <scope>NUCLEOTIDE SEQUENCE</scope>
    <source>
        <strain evidence="12 14">CCMP2712</strain>
    </source>
</reference>
<feature type="repeat" description="Solcar" evidence="8">
    <location>
        <begin position="248"/>
        <end position="334"/>
    </location>
</feature>
<dbReference type="Pfam" id="PF00153">
    <property type="entry name" value="Mito_carr"/>
    <property type="match status" value="3"/>
</dbReference>
<dbReference type="GeneID" id="17298483"/>
<organism evidence="12">
    <name type="scientific">Guillardia theta (strain CCMP2712)</name>
    <name type="common">Cryptophyte</name>
    <dbReference type="NCBI Taxonomy" id="905079"/>
    <lineage>
        <taxon>Eukaryota</taxon>
        <taxon>Cryptophyceae</taxon>
        <taxon>Pyrenomonadales</taxon>
        <taxon>Geminigeraceae</taxon>
        <taxon>Guillardia</taxon>
    </lineage>
</organism>
<dbReference type="OrthoDB" id="2161at2759"/>
<evidence type="ECO:0000256" key="11">
    <source>
        <dbReference type="SAM" id="SignalP"/>
    </source>
</evidence>
<evidence type="ECO:0000256" key="4">
    <source>
        <dbReference type="ARBA" id="ARBA00022792"/>
    </source>
</evidence>
<dbReference type="Gene3D" id="1.50.40.10">
    <property type="entry name" value="Mitochondrial carrier domain"/>
    <property type="match status" value="2"/>
</dbReference>
<feature type="repeat" description="Solcar" evidence="8">
    <location>
        <begin position="88"/>
        <end position="174"/>
    </location>
</feature>
<dbReference type="KEGG" id="gtt:GUITHDRAFT_141777"/>
<evidence type="ECO:0000256" key="5">
    <source>
        <dbReference type="ARBA" id="ARBA00022989"/>
    </source>
</evidence>
<protein>
    <submittedName>
        <fullName evidence="12 13">Uncharacterized protein</fullName>
    </submittedName>
</protein>
<keyword evidence="3 8" id="KW-0812">Transmembrane</keyword>
<keyword evidence="6" id="KW-0496">Mitochondrion</keyword>
<keyword evidence="9" id="KW-0813">Transport</keyword>
<evidence type="ECO:0000256" key="1">
    <source>
        <dbReference type="ARBA" id="ARBA00004448"/>
    </source>
</evidence>
<name>L1J146_GUITC</name>
<accession>L1J146</accession>
<dbReference type="OMA" id="YNVGPVV"/>
<dbReference type="GO" id="GO:0005743">
    <property type="term" value="C:mitochondrial inner membrane"/>
    <property type="evidence" value="ECO:0007669"/>
    <property type="project" value="UniProtKB-SubCell"/>
</dbReference>
<dbReference type="GO" id="GO:0015183">
    <property type="term" value="F:L-aspartate transmembrane transporter activity"/>
    <property type="evidence" value="ECO:0007669"/>
    <property type="project" value="TreeGrafter"/>
</dbReference>
<proteinExistence type="inferred from homology"/>
<dbReference type="Proteomes" id="UP000011087">
    <property type="component" value="Unassembled WGS sequence"/>
</dbReference>
<keyword evidence="5 10" id="KW-1133">Transmembrane helix</keyword>
<sequence length="354" mass="37407">MQCHSRSLLLLSLVFCGLAAAQGEMFMPQSSSSASGGSSIQGAYLPLPRGWEVGPGRHLFQSSMCKDDWRPKVNQAVESSLQNIGKTMKSMESFLFGAIGGAAGLAALYPGDAVKMRMQAAGRAAGRAQFFPTMLNVIKNEGIPGLYKGLGGTVLVVAPEKATMFGCNAVVKKTFSGYEDSKGRIQMQLLSQQKAAVNNPMAVVKKLGVSGLYKGASATMLREVPFAALYFTLYSRIKASMLGDRDTLGFLETLGAATVSALPVSFITTPADVIKTRMQAAAGSGARMSIASTFSKIAAEEGFKGFFVGVKPRVMLKAPQLGVALFVVEVLTGLSNGKYHLPTLHPPHVAAEPL</sequence>
<evidence type="ECO:0000313" key="14">
    <source>
        <dbReference type="Proteomes" id="UP000011087"/>
    </source>
</evidence>
<reference evidence="13" key="3">
    <citation type="submission" date="2016-03" db="UniProtKB">
        <authorList>
            <consortium name="EnsemblProtists"/>
        </authorList>
    </citation>
    <scope>IDENTIFICATION</scope>
</reference>
<dbReference type="InterPro" id="IPR051028">
    <property type="entry name" value="Mito_Solute_Carrier"/>
</dbReference>
<dbReference type="GO" id="GO:0043490">
    <property type="term" value="P:malate-aspartate shuttle"/>
    <property type="evidence" value="ECO:0007669"/>
    <property type="project" value="TreeGrafter"/>
</dbReference>
<dbReference type="InterPro" id="IPR018108">
    <property type="entry name" value="MCP_transmembrane"/>
</dbReference>
<evidence type="ECO:0000256" key="3">
    <source>
        <dbReference type="ARBA" id="ARBA00022692"/>
    </source>
</evidence>
<dbReference type="EMBL" id="JH993021">
    <property type="protein sequence ID" value="EKX41790.1"/>
    <property type="molecule type" value="Genomic_DNA"/>
</dbReference>
<dbReference type="SUPFAM" id="SSF103506">
    <property type="entry name" value="Mitochondrial carrier"/>
    <property type="match status" value="1"/>
</dbReference>
<dbReference type="EnsemblProtists" id="EKX41790">
    <property type="protein sequence ID" value="EKX41790"/>
    <property type="gene ID" value="GUITHDRAFT_141777"/>
</dbReference>
<feature type="transmembrane region" description="Helical" evidence="10">
    <location>
        <begin position="93"/>
        <end position="109"/>
    </location>
</feature>